<reference evidence="1 2" key="1">
    <citation type="journal article" date="2016" name="Nat. Commun.">
        <title>Thousands of microbial genomes shed light on interconnected biogeochemical processes in an aquifer system.</title>
        <authorList>
            <person name="Anantharaman K."/>
            <person name="Brown C.T."/>
            <person name="Hug L.A."/>
            <person name="Sharon I."/>
            <person name="Castelle C.J."/>
            <person name="Probst A.J."/>
            <person name="Thomas B.C."/>
            <person name="Singh A."/>
            <person name="Wilkins M.J."/>
            <person name="Karaoz U."/>
            <person name="Brodie E.L."/>
            <person name="Williams K.H."/>
            <person name="Hubbard S.S."/>
            <person name="Banfield J.F."/>
        </authorList>
    </citation>
    <scope>NUCLEOTIDE SEQUENCE [LARGE SCALE GENOMIC DNA]</scope>
</reference>
<protein>
    <submittedName>
        <fullName evidence="1">Uncharacterized protein</fullName>
    </submittedName>
</protein>
<evidence type="ECO:0000313" key="2">
    <source>
        <dbReference type="Proteomes" id="UP000178109"/>
    </source>
</evidence>
<gene>
    <name evidence="1" type="ORF">A3H70_01040</name>
</gene>
<comment type="caution">
    <text evidence="1">The sequence shown here is derived from an EMBL/GenBank/DDBJ whole genome shotgun (WGS) entry which is preliminary data.</text>
</comment>
<evidence type="ECO:0000313" key="1">
    <source>
        <dbReference type="EMBL" id="OGY92221.1"/>
    </source>
</evidence>
<sequence>MHMLFTPFSAPTPDVFFVVHESGPGVFFPTCLWLSPKAPAVLWALPKDADAASAGLSVLFGYP</sequence>
<dbReference type="Proteomes" id="UP000178109">
    <property type="component" value="Unassembled WGS sequence"/>
</dbReference>
<organism evidence="1 2">
    <name type="scientific">Candidatus Komeilibacteria bacterium RIFCSPLOWO2_02_FULL_48_11</name>
    <dbReference type="NCBI Taxonomy" id="1798553"/>
    <lineage>
        <taxon>Bacteria</taxon>
        <taxon>Candidatus Komeiliibacteriota</taxon>
    </lineage>
</organism>
<accession>A0A1G2BSZ0</accession>
<name>A0A1G2BSZ0_9BACT</name>
<proteinExistence type="predicted"/>
<dbReference type="AlphaFoldDB" id="A0A1G2BSZ0"/>
<dbReference type="EMBL" id="MHKO01000026">
    <property type="protein sequence ID" value="OGY92221.1"/>
    <property type="molecule type" value="Genomic_DNA"/>
</dbReference>